<dbReference type="AlphaFoldDB" id="A0A381MZD0"/>
<dbReference type="PIRSF" id="PIRSF038800">
    <property type="entry name" value="KYNU"/>
    <property type="match status" value="1"/>
</dbReference>
<dbReference type="PANTHER" id="PTHR14084">
    <property type="entry name" value="KYNURENINASE"/>
    <property type="match status" value="1"/>
</dbReference>
<protein>
    <submittedName>
        <fullName evidence="4">Uncharacterized protein</fullName>
    </submittedName>
</protein>
<dbReference type="FunFam" id="3.40.640.10:FF:000031">
    <property type="entry name" value="Kynureninase"/>
    <property type="match status" value="1"/>
</dbReference>
<dbReference type="EMBL" id="UINC01000032">
    <property type="protein sequence ID" value="SUZ47720.1"/>
    <property type="molecule type" value="Genomic_DNA"/>
</dbReference>
<reference evidence="4" key="1">
    <citation type="submission" date="2018-05" db="EMBL/GenBank/DDBJ databases">
        <authorList>
            <person name="Lanie J.A."/>
            <person name="Ng W.-L."/>
            <person name="Kazmierczak K.M."/>
            <person name="Andrzejewski T.M."/>
            <person name="Davidsen T.M."/>
            <person name="Wayne K.J."/>
            <person name="Tettelin H."/>
            <person name="Glass J.I."/>
            <person name="Rusch D."/>
            <person name="Podicherti R."/>
            <person name="Tsui H.-C.T."/>
            <person name="Winkler M.E."/>
        </authorList>
    </citation>
    <scope>NUCLEOTIDE SEQUENCE</scope>
</reference>
<dbReference type="GO" id="GO:0005737">
    <property type="term" value="C:cytoplasm"/>
    <property type="evidence" value="ECO:0007669"/>
    <property type="project" value="InterPro"/>
</dbReference>
<dbReference type="SUPFAM" id="SSF53383">
    <property type="entry name" value="PLP-dependent transferases"/>
    <property type="match status" value="1"/>
</dbReference>
<organism evidence="4">
    <name type="scientific">marine metagenome</name>
    <dbReference type="NCBI Taxonomy" id="408172"/>
    <lineage>
        <taxon>unclassified sequences</taxon>
        <taxon>metagenomes</taxon>
        <taxon>ecological metagenomes</taxon>
    </lineage>
</organism>
<dbReference type="GO" id="GO:0019441">
    <property type="term" value="P:L-tryptophan catabolic process to kynurenine"/>
    <property type="evidence" value="ECO:0007669"/>
    <property type="project" value="TreeGrafter"/>
</dbReference>
<dbReference type="InterPro" id="IPR010111">
    <property type="entry name" value="Kynureninase"/>
</dbReference>
<gene>
    <name evidence="4" type="ORF">METZ01_LOCUS574</name>
</gene>
<dbReference type="Gene3D" id="3.90.1150.10">
    <property type="entry name" value="Aspartate Aminotransferase, domain 1"/>
    <property type="match status" value="1"/>
</dbReference>
<keyword evidence="1" id="KW-0662">Pyridine nucleotide biosynthesis</keyword>
<dbReference type="GO" id="GO:0043420">
    <property type="term" value="P:anthranilate metabolic process"/>
    <property type="evidence" value="ECO:0007669"/>
    <property type="project" value="TreeGrafter"/>
</dbReference>
<dbReference type="InterPro" id="IPR015422">
    <property type="entry name" value="PyrdxlP-dep_Trfase_small"/>
</dbReference>
<name>A0A381MZD0_9ZZZZ</name>
<evidence type="ECO:0000256" key="1">
    <source>
        <dbReference type="ARBA" id="ARBA00022642"/>
    </source>
</evidence>
<dbReference type="GO" id="GO:0030429">
    <property type="term" value="F:kynureninase activity"/>
    <property type="evidence" value="ECO:0007669"/>
    <property type="project" value="InterPro"/>
</dbReference>
<evidence type="ECO:0000313" key="4">
    <source>
        <dbReference type="EMBL" id="SUZ47720.1"/>
    </source>
</evidence>
<proteinExistence type="inferred from homology"/>
<keyword evidence="2" id="KW-0378">Hydrolase</keyword>
<dbReference type="HAMAP" id="MF_01970">
    <property type="entry name" value="Kynureninase"/>
    <property type="match status" value="1"/>
</dbReference>
<sequence length="405" mass="45746">MMDQNDPLKSYREKFYYPKNGNNKNVIYFCGNSLGLQPKSVRKYVEKELYVWEKDGVIGQHGRWEHFHERLMDNTARLVGAEPSEVVVMNALTVNIHLLLVSFYQPNPNRNKVIIEKGTFPSDQYAIESQIKFHGFDPKSSLIELSPRKSEKTLRTEDILDAVSEFNEEISTIILGGVNYYTGQAFDMKSITEAGHQVGAYVGFDLAHAAGNLKMSLHDWNVDFAAWCSYKYLCAGAGAPSGIFIHKTHHDWSGPRFAGWWGHNKNTRFEMGSDFDAIQTAEGWQISNAPIMGMVPLLAAMEIFDGAGMDAIRLKSEKLTGLLEFLIAVNLPEVSIITPENPFERGCQLSLLAPGGKKTFENISKKGVVCDWRKPDVIRIAPHPLFNRYIEVYEFVKLLQKSLSE</sequence>
<dbReference type="Pfam" id="PF22580">
    <property type="entry name" value="KYNU_C"/>
    <property type="match status" value="1"/>
</dbReference>
<dbReference type="PANTHER" id="PTHR14084:SF0">
    <property type="entry name" value="KYNURENINASE"/>
    <property type="match status" value="1"/>
</dbReference>
<accession>A0A381MZD0</accession>
<dbReference type="GO" id="GO:0009435">
    <property type="term" value="P:NAD+ biosynthetic process"/>
    <property type="evidence" value="ECO:0007669"/>
    <property type="project" value="InterPro"/>
</dbReference>
<dbReference type="GO" id="GO:0030170">
    <property type="term" value="F:pyridoxal phosphate binding"/>
    <property type="evidence" value="ECO:0007669"/>
    <property type="project" value="InterPro"/>
</dbReference>
<keyword evidence="3" id="KW-0663">Pyridoxal phosphate</keyword>
<evidence type="ECO:0000256" key="3">
    <source>
        <dbReference type="ARBA" id="ARBA00022898"/>
    </source>
</evidence>
<dbReference type="InterPro" id="IPR015424">
    <property type="entry name" value="PyrdxlP-dep_Trfase"/>
</dbReference>
<dbReference type="Gene3D" id="3.40.640.10">
    <property type="entry name" value="Type I PLP-dependent aspartate aminotransferase-like (Major domain)"/>
    <property type="match status" value="1"/>
</dbReference>
<dbReference type="NCBIfam" id="TIGR01814">
    <property type="entry name" value="kynureninase"/>
    <property type="match status" value="1"/>
</dbReference>
<dbReference type="InterPro" id="IPR015421">
    <property type="entry name" value="PyrdxlP-dep_Trfase_major"/>
</dbReference>
<evidence type="ECO:0000256" key="2">
    <source>
        <dbReference type="ARBA" id="ARBA00022801"/>
    </source>
</evidence>